<evidence type="ECO:0000313" key="3">
    <source>
        <dbReference type="EMBL" id="MFD1192802.1"/>
    </source>
</evidence>
<accession>A0ABW3T7A2</accession>
<dbReference type="EMBL" id="JBHTLQ010000080">
    <property type="protein sequence ID" value="MFD1192802.1"/>
    <property type="molecule type" value="Genomic_DNA"/>
</dbReference>
<comment type="caution">
    <text evidence="3">The sequence shown here is derived from an EMBL/GenBank/DDBJ whole genome shotgun (WGS) entry which is preliminary data.</text>
</comment>
<feature type="chain" id="PRO_5046400765" evidence="1">
    <location>
        <begin position="24"/>
        <end position="321"/>
    </location>
</feature>
<dbReference type="Pfam" id="PF13449">
    <property type="entry name" value="Phytase-like"/>
    <property type="match status" value="1"/>
</dbReference>
<keyword evidence="1" id="KW-0732">Signal</keyword>
<dbReference type="InterPro" id="IPR014567">
    <property type="entry name" value="UCP031900"/>
</dbReference>
<name>A0ABW3T7A2_9CAUL</name>
<dbReference type="RefSeq" id="WP_377354758.1">
    <property type="nucleotide sequence ID" value="NZ_JBHTLQ010000080.1"/>
</dbReference>
<gene>
    <name evidence="3" type="ORF">ACFQ27_19595</name>
</gene>
<proteinExistence type="predicted"/>
<dbReference type="PIRSF" id="PIRSF031900">
    <property type="entry name" value="UCP031900"/>
    <property type="match status" value="1"/>
</dbReference>
<evidence type="ECO:0000259" key="2">
    <source>
        <dbReference type="Pfam" id="PF13449"/>
    </source>
</evidence>
<organism evidence="3 4">
    <name type="scientific">Phenylobacterium conjunctum</name>
    <dbReference type="NCBI Taxonomy" id="1298959"/>
    <lineage>
        <taxon>Bacteria</taxon>
        <taxon>Pseudomonadati</taxon>
        <taxon>Pseudomonadota</taxon>
        <taxon>Alphaproteobacteria</taxon>
        <taxon>Caulobacterales</taxon>
        <taxon>Caulobacteraceae</taxon>
        <taxon>Phenylobacterium</taxon>
    </lineage>
</organism>
<protein>
    <submittedName>
        <fullName evidence="3">Esterase-like activity of phytase family protein</fullName>
    </submittedName>
</protein>
<evidence type="ECO:0000313" key="4">
    <source>
        <dbReference type="Proteomes" id="UP001597216"/>
    </source>
</evidence>
<dbReference type="SUPFAM" id="SSF101898">
    <property type="entry name" value="NHL repeat"/>
    <property type="match status" value="1"/>
</dbReference>
<sequence length="321" mass="33422">MLRGARLGLGLVAALAVGACARAEPVAPPRDITIAAAALPLNPEAPDQQGVGAFAYAGGVALTSAETPRLHGLSDIAFTPDSAVVLQGDQADVVTARLVLDSSGRLTGLAEARLSALADAQGMAFDQKLEWADAEGVAILANGDRLVSFEDHDRILVYPAKGGPPRPAPMPSVAFRHNNGMEALAALPALGPDVYLTGSEDTGQTWICRLSAACVEDRQIPVPPGAGLVAATAVPAGGIAYLTRAYTPATGNQIRLLIFDAKGAQVGELALQRPLTVDNFEGVAAQARPDGRTRFYLISDDNFSGKQRTLLLAFDWTPPTR</sequence>
<feature type="domain" description="Phytase-like" evidence="2">
    <location>
        <begin position="69"/>
        <end position="303"/>
    </location>
</feature>
<evidence type="ECO:0000256" key="1">
    <source>
        <dbReference type="SAM" id="SignalP"/>
    </source>
</evidence>
<dbReference type="InterPro" id="IPR027372">
    <property type="entry name" value="Phytase-like_dom"/>
</dbReference>
<dbReference type="Proteomes" id="UP001597216">
    <property type="component" value="Unassembled WGS sequence"/>
</dbReference>
<reference evidence="4" key="1">
    <citation type="journal article" date="2019" name="Int. J. Syst. Evol. Microbiol.">
        <title>The Global Catalogue of Microorganisms (GCM) 10K type strain sequencing project: providing services to taxonomists for standard genome sequencing and annotation.</title>
        <authorList>
            <consortium name="The Broad Institute Genomics Platform"/>
            <consortium name="The Broad Institute Genome Sequencing Center for Infectious Disease"/>
            <person name="Wu L."/>
            <person name="Ma J."/>
        </authorList>
    </citation>
    <scope>NUCLEOTIDE SEQUENCE [LARGE SCALE GENOMIC DNA]</scope>
    <source>
        <strain evidence="4">CCUG 55074</strain>
    </source>
</reference>
<keyword evidence="4" id="KW-1185">Reference proteome</keyword>
<dbReference type="PROSITE" id="PS51257">
    <property type="entry name" value="PROKAR_LIPOPROTEIN"/>
    <property type="match status" value="1"/>
</dbReference>
<feature type="signal peptide" evidence="1">
    <location>
        <begin position="1"/>
        <end position="23"/>
    </location>
</feature>